<dbReference type="EMBL" id="BARW01007443">
    <property type="protein sequence ID" value="GAI87469.1"/>
    <property type="molecule type" value="Genomic_DNA"/>
</dbReference>
<sequence>LNTLDGAWETVMDDWNLWITNLRNKYGKIDVLRFVEAFPEEFKKDGSKALAYGYPHFHIVLLFNEAKFTVFPRMEEGKNGRLGMVYRIQEKPELEMQGKWKSFIDVKALSSGKALGLYVRKYCRKTHYGDSQGALTTQSLLWLYRKQTYAMSKGFRSKLLDLITGMQGSKKHEAQKTLDGEIIEDWIWTFHGVKSAEEVGVDSGVWFESLTEEKFNNLGG</sequence>
<evidence type="ECO:0008006" key="2">
    <source>
        <dbReference type="Google" id="ProtNLM"/>
    </source>
</evidence>
<accession>X1U5C0</accession>
<comment type="caution">
    <text evidence="1">The sequence shown here is derived from an EMBL/GenBank/DDBJ whole genome shotgun (WGS) entry which is preliminary data.</text>
</comment>
<protein>
    <recommendedName>
        <fullName evidence="2">Replication protein</fullName>
    </recommendedName>
</protein>
<feature type="non-terminal residue" evidence="1">
    <location>
        <position position="1"/>
    </location>
</feature>
<evidence type="ECO:0000313" key="1">
    <source>
        <dbReference type="EMBL" id="GAI87469.1"/>
    </source>
</evidence>
<dbReference type="AlphaFoldDB" id="X1U5C0"/>
<proteinExistence type="predicted"/>
<reference evidence="1" key="1">
    <citation type="journal article" date="2014" name="Front. Microbiol.">
        <title>High frequency of phylogenetically diverse reductive dehalogenase-homologous genes in deep subseafloor sedimentary metagenomes.</title>
        <authorList>
            <person name="Kawai M."/>
            <person name="Futagami T."/>
            <person name="Toyoda A."/>
            <person name="Takaki Y."/>
            <person name="Nishi S."/>
            <person name="Hori S."/>
            <person name="Arai W."/>
            <person name="Tsubouchi T."/>
            <person name="Morono Y."/>
            <person name="Uchiyama I."/>
            <person name="Ito T."/>
            <person name="Fujiyama A."/>
            <person name="Inagaki F."/>
            <person name="Takami H."/>
        </authorList>
    </citation>
    <scope>NUCLEOTIDE SEQUENCE</scope>
    <source>
        <strain evidence="1">Expedition CK06-06</strain>
    </source>
</reference>
<name>X1U5C0_9ZZZZ</name>
<organism evidence="1">
    <name type="scientific">marine sediment metagenome</name>
    <dbReference type="NCBI Taxonomy" id="412755"/>
    <lineage>
        <taxon>unclassified sequences</taxon>
        <taxon>metagenomes</taxon>
        <taxon>ecological metagenomes</taxon>
    </lineage>
</organism>
<gene>
    <name evidence="1" type="ORF">S12H4_15488</name>
</gene>